<dbReference type="SMART" id="SM00220">
    <property type="entry name" value="S_TKc"/>
    <property type="match status" value="1"/>
</dbReference>
<dbReference type="InterPro" id="IPR011009">
    <property type="entry name" value="Kinase-like_dom_sf"/>
</dbReference>
<dbReference type="Gene3D" id="1.10.510.10">
    <property type="entry name" value="Transferase(Phosphotransferase) domain 1"/>
    <property type="match status" value="1"/>
</dbReference>
<evidence type="ECO:0000256" key="2">
    <source>
        <dbReference type="ARBA" id="ARBA00022679"/>
    </source>
</evidence>
<dbReference type="PROSITE" id="PS50011">
    <property type="entry name" value="PROTEIN_KINASE_DOM"/>
    <property type="match status" value="1"/>
</dbReference>
<feature type="binding site" evidence="9">
    <location>
        <position position="43"/>
    </location>
    <ligand>
        <name>ATP</name>
        <dbReference type="ChEBI" id="CHEBI:30616"/>
    </ligand>
</feature>
<dbReference type="OrthoDB" id="9762169at2"/>
<dbReference type="Pfam" id="PF05154">
    <property type="entry name" value="TM2"/>
    <property type="match status" value="1"/>
</dbReference>
<evidence type="ECO:0000256" key="1">
    <source>
        <dbReference type="ARBA" id="ARBA00004141"/>
    </source>
</evidence>
<evidence type="ECO:0000256" key="9">
    <source>
        <dbReference type="PROSITE-ProRule" id="PRU10141"/>
    </source>
</evidence>
<reference evidence="13 14" key="1">
    <citation type="submission" date="2019-06" db="EMBL/GenBank/DDBJ databases">
        <title>Draft genome of Streptomyces sedi sp. JCM16909.</title>
        <authorList>
            <person name="Klykleung N."/>
            <person name="Tanasupawat S."/>
            <person name="Kudo T."/>
            <person name="Yuki M."/>
            <person name="Ohkuma M."/>
        </authorList>
    </citation>
    <scope>NUCLEOTIDE SEQUENCE [LARGE SCALE GENOMIC DNA]</scope>
    <source>
        <strain evidence="13 14">JCM 16909</strain>
    </source>
</reference>
<feature type="transmembrane region" description="Helical" evidence="11">
    <location>
        <begin position="493"/>
        <end position="516"/>
    </location>
</feature>
<dbReference type="RefSeq" id="WP_139645606.1">
    <property type="nucleotide sequence ID" value="NZ_BAAAZS010000075.1"/>
</dbReference>
<evidence type="ECO:0000259" key="12">
    <source>
        <dbReference type="PROSITE" id="PS50011"/>
    </source>
</evidence>
<dbReference type="GO" id="GO:0005524">
    <property type="term" value="F:ATP binding"/>
    <property type="evidence" value="ECO:0007669"/>
    <property type="project" value="UniProtKB-UniRule"/>
</dbReference>
<dbReference type="InterPro" id="IPR000719">
    <property type="entry name" value="Prot_kinase_dom"/>
</dbReference>
<evidence type="ECO:0000256" key="7">
    <source>
        <dbReference type="ARBA" id="ARBA00022989"/>
    </source>
</evidence>
<organism evidence="13 14">
    <name type="scientific">Streptomyces sedi</name>
    <dbReference type="NCBI Taxonomy" id="555059"/>
    <lineage>
        <taxon>Bacteria</taxon>
        <taxon>Bacillati</taxon>
        <taxon>Actinomycetota</taxon>
        <taxon>Actinomycetes</taxon>
        <taxon>Kitasatosporales</taxon>
        <taxon>Streptomycetaceae</taxon>
        <taxon>Streptomyces</taxon>
    </lineage>
</organism>
<accession>A0A5C4V0X5</accession>
<evidence type="ECO:0000256" key="3">
    <source>
        <dbReference type="ARBA" id="ARBA00022692"/>
    </source>
</evidence>
<feature type="compositionally biased region" description="Low complexity" evidence="10">
    <location>
        <begin position="381"/>
        <end position="392"/>
    </location>
</feature>
<feature type="compositionally biased region" description="Low complexity" evidence="10">
    <location>
        <begin position="411"/>
        <end position="424"/>
    </location>
</feature>
<evidence type="ECO:0000256" key="11">
    <source>
        <dbReference type="SAM" id="Phobius"/>
    </source>
</evidence>
<dbReference type="CDD" id="cd14014">
    <property type="entry name" value="STKc_PknB_like"/>
    <property type="match status" value="1"/>
</dbReference>
<feature type="compositionally biased region" description="Low complexity" evidence="10">
    <location>
        <begin position="434"/>
        <end position="446"/>
    </location>
</feature>
<dbReference type="InterPro" id="IPR017441">
    <property type="entry name" value="Protein_kinase_ATP_BS"/>
</dbReference>
<keyword evidence="14" id="KW-1185">Reference proteome</keyword>
<name>A0A5C4V0X5_9ACTN</name>
<sequence>MKPLEPTDPRELGGYRLLARLGAGGMGRVYLGRAPDGRTVAVKLIHPHFAFEPEFRRRFRQEAAAVQRVSGEWTMPVLGADTEAEVPWLATGFVPGPALTRAVDELHGALPEFSVWRLAEGLARALMAIHGAGVTHRDLKPSNVLITLDGPRVIDFGIARAADGAVATRTGVAIGSPGYMSPEQVRGERLTFASDIFGLGAVLAYAANGEGPFGTRDSAAHSLMHRVVAEPPTLDGLTGALRDLVERCLAKEAADRPEPQEIAEEAERHQDPDGAEGVWLPPALTAQLGKEAARLLALSGPTDTLVAGSSTGFDAGAAPYVPTTPASTDDPTPRPGAPRGDFGSPFTVPDAHAAPTEAATPAAPVASLAPAEPATPPPPAARSTPAAPAFATVSAHAAPTEIATPPPGDAAPPSASAPVSEPEPVSAPVPEPRPLAAEAPPSEAPTRTPPQREGHGRQGGPELSPKSKTVMGWLQIVFGVLGLGRFYSGHWGIGLLMFFTAGGAFFWGFVDGILILRSDERYDGKGRLMTRRREEP</sequence>
<feature type="compositionally biased region" description="Basic and acidic residues" evidence="10">
    <location>
        <begin position="252"/>
        <end position="272"/>
    </location>
</feature>
<comment type="caution">
    <text evidence="13">The sequence shown here is derived from an EMBL/GenBank/DDBJ whole genome shotgun (WGS) entry which is preliminary data.</text>
</comment>
<keyword evidence="2" id="KW-0808">Transferase</keyword>
<proteinExistence type="predicted"/>
<feature type="region of interest" description="Disordered" evidence="10">
    <location>
        <begin position="252"/>
        <end position="279"/>
    </location>
</feature>
<feature type="domain" description="Protein kinase" evidence="12">
    <location>
        <begin position="15"/>
        <end position="272"/>
    </location>
</feature>
<evidence type="ECO:0000256" key="4">
    <source>
        <dbReference type="ARBA" id="ARBA00022741"/>
    </source>
</evidence>
<dbReference type="PANTHER" id="PTHR43289:SF34">
    <property type="entry name" value="SERINE_THREONINE-PROTEIN KINASE YBDM-RELATED"/>
    <property type="match status" value="1"/>
</dbReference>
<dbReference type="GO" id="GO:0004674">
    <property type="term" value="F:protein serine/threonine kinase activity"/>
    <property type="evidence" value="ECO:0007669"/>
    <property type="project" value="TreeGrafter"/>
</dbReference>
<keyword evidence="7 11" id="KW-1133">Transmembrane helix</keyword>
<dbReference type="Proteomes" id="UP000311713">
    <property type="component" value="Unassembled WGS sequence"/>
</dbReference>
<evidence type="ECO:0000256" key="10">
    <source>
        <dbReference type="SAM" id="MobiDB-lite"/>
    </source>
</evidence>
<dbReference type="PROSITE" id="PS00108">
    <property type="entry name" value="PROTEIN_KINASE_ST"/>
    <property type="match status" value="1"/>
</dbReference>
<protein>
    <submittedName>
        <fullName evidence="13">NINE protein</fullName>
    </submittedName>
</protein>
<keyword evidence="3 11" id="KW-0812">Transmembrane</keyword>
<dbReference type="PANTHER" id="PTHR43289">
    <property type="entry name" value="MITOGEN-ACTIVATED PROTEIN KINASE KINASE KINASE 20-RELATED"/>
    <property type="match status" value="1"/>
</dbReference>
<evidence type="ECO:0000256" key="5">
    <source>
        <dbReference type="ARBA" id="ARBA00022777"/>
    </source>
</evidence>
<dbReference type="PROSITE" id="PS00107">
    <property type="entry name" value="PROTEIN_KINASE_ATP"/>
    <property type="match status" value="1"/>
</dbReference>
<dbReference type="SUPFAM" id="SSF56112">
    <property type="entry name" value="Protein kinase-like (PK-like)"/>
    <property type="match status" value="1"/>
</dbReference>
<dbReference type="InterPro" id="IPR007829">
    <property type="entry name" value="TM2"/>
</dbReference>
<dbReference type="Pfam" id="PF00069">
    <property type="entry name" value="Pkinase"/>
    <property type="match status" value="1"/>
</dbReference>
<dbReference type="EMBL" id="VDGT01000010">
    <property type="protein sequence ID" value="TNM29534.1"/>
    <property type="molecule type" value="Genomic_DNA"/>
</dbReference>
<feature type="region of interest" description="Disordered" evidence="10">
    <location>
        <begin position="317"/>
        <end position="466"/>
    </location>
</feature>
<feature type="compositionally biased region" description="Low complexity" evidence="10">
    <location>
        <begin position="349"/>
        <end position="372"/>
    </location>
</feature>
<keyword evidence="6 9" id="KW-0067">ATP-binding</keyword>
<dbReference type="Gene3D" id="3.30.200.20">
    <property type="entry name" value="Phosphorylase Kinase, domain 1"/>
    <property type="match status" value="1"/>
</dbReference>
<keyword evidence="8 11" id="KW-0472">Membrane</keyword>
<dbReference type="AlphaFoldDB" id="A0A5C4V0X5"/>
<keyword evidence="4 9" id="KW-0547">Nucleotide-binding</keyword>
<keyword evidence="5" id="KW-0418">Kinase</keyword>
<evidence type="ECO:0000256" key="8">
    <source>
        <dbReference type="ARBA" id="ARBA00023136"/>
    </source>
</evidence>
<comment type="subcellular location">
    <subcellularLocation>
        <location evidence="1">Membrane</location>
        <topology evidence="1">Multi-pass membrane protein</topology>
    </subcellularLocation>
</comment>
<evidence type="ECO:0000256" key="6">
    <source>
        <dbReference type="ARBA" id="ARBA00022840"/>
    </source>
</evidence>
<evidence type="ECO:0000313" key="14">
    <source>
        <dbReference type="Proteomes" id="UP000311713"/>
    </source>
</evidence>
<evidence type="ECO:0000313" key="13">
    <source>
        <dbReference type="EMBL" id="TNM29534.1"/>
    </source>
</evidence>
<gene>
    <name evidence="13" type="ORF">FH715_15515</name>
</gene>
<dbReference type="InterPro" id="IPR008271">
    <property type="entry name" value="Ser/Thr_kinase_AS"/>
</dbReference>
<dbReference type="GO" id="GO:0016020">
    <property type="term" value="C:membrane"/>
    <property type="evidence" value="ECO:0007669"/>
    <property type="project" value="UniProtKB-SubCell"/>
</dbReference>